<dbReference type="OrthoDB" id="4496831at2759"/>
<sequence length="353" mass="38705">MASKNINTQSGGSRAPLSDAKSQRGFQAAREFVRACEGRDPLDEAAAEHGPSLVYHDHKEIARPFGEERSDLVRRAIDQPDCGLARLLLEAGIPMPSSYDTLGHIFERQSLARQEGFAALLLSYGAKCKHPDTSSFRPLCLLGNEQLVRQALTDNPDFLLRPSSVESGVSVEQHQAGSWTACLDVNPPLDWGLSFVSALAAGKPEVALAMVAREEQFFSPNGHLAYQAKAAADFGYPSVIRAIYNQNDHAAYRKGLPEMWIDHAQDAVIKRERLYQPAGLRVSGVLSPLQDRSYRLVLQSSDGTSSSSSGALSKPLVFYLDGHRTSLTAQGGYELWQGVFGRVDYWNKGSRSR</sequence>
<keyword evidence="3" id="KW-1185">Reference proteome</keyword>
<name>A0A8G1W3K0_9EURO</name>
<proteinExistence type="predicted"/>
<feature type="compositionally biased region" description="Polar residues" evidence="1">
    <location>
        <begin position="1"/>
        <end position="12"/>
    </location>
</feature>
<accession>A0A8G1W3K0</accession>
<evidence type="ECO:0000256" key="1">
    <source>
        <dbReference type="SAM" id="MobiDB-lite"/>
    </source>
</evidence>
<dbReference type="GeneID" id="63865808"/>
<protein>
    <submittedName>
        <fullName evidence="2">Uncharacterized protein</fullName>
    </submittedName>
</protein>
<organism evidence="2 3">
    <name type="scientific">Aspergillus fijiensis CBS 313.89</name>
    <dbReference type="NCBI Taxonomy" id="1448319"/>
    <lineage>
        <taxon>Eukaryota</taxon>
        <taxon>Fungi</taxon>
        <taxon>Dikarya</taxon>
        <taxon>Ascomycota</taxon>
        <taxon>Pezizomycotina</taxon>
        <taxon>Eurotiomycetes</taxon>
        <taxon>Eurotiomycetidae</taxon>
        <taxon>Eurotiales</taxon>
        <taxon>Aspergillaceae</taxon>
        <taxon>Aspergillus</taxon>
    </lineage>
</organism>
<dbReference type="EMBL" id="KZ824634">
    <property type="protein sequence ID" value="RAK79174.1"/>
    <property type="molecule type" value="Genomic_DNA"/>
</dbReference>
<dbReference type="RefSeq" id="XP_040803184.1">
    <property type="nucleotide sequence ID" value="XM_040948475.1"/>
</dbReference>
<evidence type="ECO:0000313" key="2">
    <source>
        <dbReference type="EMBL" id="RAK79174.1"/>
    </source>
</evidence>
<gene>
    <name evidence="2" type="ORF">BO72DRAFT_494524</name>
</gene>
<feature type="region of interest" description="Disordered" evidence="1">
    <location>
        <begin position="1"/>
        <end position="26"/>
    </location>
</feature>
<dbReference type="AlphaFoldDB" id="A0A8G1W3K0"/>
<dbReference type="Proteomes" id="UP000249789">
    <property type="component" value="Unassembled WGS sequence"/>
</dbReference>
<evidence type="ECO:0000313" key="3">
    <source>
        <dbReference type="Proteomes" id="UP000249789"/>
    </source>
</evidence>
<dbReference type="VEuPathDB" id="FungiDB:BO72DRAFT_494524"/>
<reference evidence="2 3" key="1">
    <citation type="submission" date="2018-02" db="EMBL/GenBank/DDBJ databases">
        <title>The genomes of Aspergillus section Nigri reveals drivers in fungal speciation.</title>
        <authorList>
            <consortium name="DOE Joint Genome Institute"/>
            <person name="Vesth T.C."/>
            <person name="Nybo J."/>
            <person name="Theobald S."/>
            <person name="Brandl J."/>
            <person name="Frisvad J.C."/>
            <person name="Nielsen K.F."/>
            <person name="Lyhne E.K."/>
            <person name="Kogle M.E."/>
            <person name="Kuo A."/>
            <person name="Riley R."/>
            <person name="Clum A."/>
            <person name="Nolan M."/>
            <person name="Lipzen A."/>
            <person name="Salamov A."/>
            <person name="Henrissat B."/>
            <person name="Wiebenga A."/>
            <person name="De vries R.P."/>
            <person name="Grigoriev I.V."/>
            <person name="Mortensen U.H."/>
            <person name="Andersen M.R."/>
            <person name="Baker S.E."/>
        </authorList>
    </citation>
    <scope>NUCLEOTIDE SEQUENCE [LARGE SCALE GENOMIC DNA]</scope>
    <source>
        <strain evidence="2 3">CBS 313.89</strain>
    </source>
</reference>